<comment type="similarity">
    <text evidence="1 12 13">Belongs to the peptidase S24 family.</text>
</comment>
<keyword evidence="9 12" id="KW-0804">Transcription</keyword>
<reference evidence="15 16" key="1">
    <citation type="submission" date="2018-08" db="EMBL/GenBank/DDBJ databases">
        <title>A genome reference for cultivated species of the human gut microbiota.</title>
        <authorList>
            <person name="Zou Y."/>
            <person name="Xue W."/>
            <person name="Luo G."/>
        </authorList>
    </citation>
    <scope>NUCLEOTIDE SEQUENCE [LARGE SCALE GENOMIC DNA]</scope>
    <source>
        <strain evidence="15 16">AF28-26</strain>
    </source>
</reference>
<evidence type="ECO:0000256" key="9">
    <source>
        <dbReference type="ARBA" id="ARBA00023163"/>
    </source>
</evidence>
<dbReference type="Pfam" id="PF01726">
    <property type="entry name" value="LexA_DNA_bind"/>
    <property type="match status" value="1"/>
</dbReference>
<dbReference type="FunFam" id="2.10.109.10:FF:000001">
    <property type="entry name" value="LexA repressor"/>
    <property type="match status" value="1"/>
</dbReference>
<dbReference type="NCBIfam" id="TIGR00498">
    <property type="entry name" value="lexA"/>
    <property type="match status" value="1"/>
</dbReference>
<dbReference type="PRINTS" id="PR00726">
    <property type="entry name" value="LEXASERPTASE"/>
</dbReference>
<comment type="function">
    <text evidence="12">Represses a number of genes involved in the response to DNA damage (SOS response), including recA and lexA. In the presence of single-stranded DNA, RecA interacts with LexA causing an autocatalytic cleavage which disrupts the DNA-binding part of LexA, leading to derepression of the SOS regulon and eventually DNA repair.</text>
</comment>
<evidence type="ECO:0000313" key="16">
    <source>
        <dbReference type="Proteomes" id="UP000284751"/>
    </source>
</evidence>
<dbReference type="EMBL" id="QRTC01000019">
    <property type="protein sequence ID" value="RGQ41311.1"/>
    <property type="molecule type" value="Genomic_DNA"/>
</dbReference>
<keyword evidence="4 12" id="KW-0227">DNA damage</keyword>
<feature type="site" description="Cleavage; by autolysis" evidence="12">
    <location>
        <begin position="84"/>
        <end position="85"/>
    </location>
</feature>
<name>A0A412AXP6_9FIRM</name>
<comment type="caution">
    <text evidence="15">The sequence shown here is derived from an EMBL/GenBank/DDBJ whole genome shotgun (WGS) entry which is preliminary data.</text>
</comment>
<keyword evidence="8 12" id="KW-0238">DNA-binding</keyword>
<feature type="DNA-binding region" description="H-T-H motif" evidence="12">
    <location>
        <begin position="27"/>
        <end position="47"/>
    </location>
</feature>
<dbReference type="InterPro" id="IPR006199">
    <property type="entry name" value="LexA_DNA-bd_dom"/>
</dbReference>
<keyword evidence="7 12" id="KW-0805">Transcription regulation</keyword>
<dbReference type="InterPro" id="IPR015927">
    <property type="entry name" value="Peptidase_S24_S26A/B/C"/>
</dbReference>
<evidence type="ECO:0000256" key="4">
    <source>
        <dbReference type="ARBA" id="ARBA00022763"/>
    </source>
</evidence>
<accession>A0A412AXP6</accession>
<evidence type="ECO:0000256" key="3">
    <source>
        <dbReference type="ARBA" id="ARBA00022705"/>
    </source>
</evidence>
<feature type="domain" description="HTH rpiR-type" evidence="14">
    <location>
        <begin position="1"/>
        <end position="68"/>
    </location>
</feature>
<evidence type="ECO:0000256" key="7">
    <source>
        <dbReference type="ARBA" id="ARBA00023015"/>
    </source>
</evidence>
<dbReference type="InterPro" id="IPR006197">
    <property type="entry name" value="Peptidase_S24_LexA"/>
</dbReference>
<evidence type="ECO:0000256" key="6">
    <source>
        <dbReference type="ARBA" id="ARBA00022813"/>
    </source>
</evidence>
<dbReference type="HAMAP" id="MF_00015">
    <property type="entry name" value="LexA"/>
    <property type="match status" value="1"/>
</dbReference>
<dbReference type="GO" id="GO:0006508">
    <property type="term" value="P:proteolysis"/>
    <property type="evidence" value="ECO:0007669"/>
    <property type="project" value="InterPro"/>
</dbReference>
<evidence type="ECO:0000256" key="2">
    <source>
        <dbReference type="ARBA" id="ARBA00022491"/>
    </source>
</evidence>
<dbReference type="SUPFAM" id="SSF46785">
    <property type="entry name" value="Winged helix' DNA-binding domain"/>
    <property type="match status" value="1"/>
</dbReference>
<keyword evidence="2 12" id="KW-0678">Repressor</keyword>
<evidence type="ECO:0000313" key="15">
    <source>
        <dbReference type="EMBL" id="RGQ41311.1"/>
    </source>
</evidence>
<comment type="subunit">
    <text evidence="12">Homodimer.</text>
</comment>
<keyword evidence="10 12" id="KW-0234">DNA repair</keyword>
<dbReference type="Proteomes" id="UP000284751">
    <property type="component" value="Unassembled WGS sequence"/>
</dbReference>
<dbReference type="PANTHER" id="PTHR33516:SF2">
    <property type="entry name" value="LEXA REPRESSOR-RELATED"/>
    <property type="match status" value="1"/>
</dbReference>
<dbReference type="EC" id="3.4.21.88" evidence="12"/>
<comment type="catalytic activity">
    <reaction evidence="12">
        <text>Hydrolysis of Ala-|-Gly bond in repressor LexA.</text>
        <dbReference type="EC" id="3.4.21.88"/>
    </reaction>
</comment>
<dbReference type="InterPro" id="IPR000281">
    <property type="entry name" value="HTH_RpiR"/>
</dbReference>
<evidence type="ECO:0000256" key="11">
    <source>
        <dbReference type="ARBA" id="ARBA00023236"/>
    </source>
</evidence>
<dbReference type="InterPro" id="IPR036286">
    <property type="entry name" value="LexA/Signal_pep-like_sf"/>
</dbReference>
<keyword evidence="11 12" id="KW-0742">SOS response</keyword>
<organism evidence="15 16">
    <name type="scientific">[Clostridium] leptum</name>
    <dbReference type="NCBI Taxonomy" id="1535"/>
    <lineage>
        <taxon>Bacteria</taxon>
        <taxon>Bacillati</taxon>
        <taxon>Bacillota</taxon>
        <taxon>Clostridia</taxon>
        <taxon>Eubacteriales</taxon>
        <taxon>Oscillospiraceae</taxon>
        <taxon>Oscillospiraceae incertae sedis</taxon>
    </lineage>
</organism>
<dbReference type="PROSITE" id="PS51071">
    <property type="entry name" value="HTH_RPIR"/>
    <property type="match status" value="1"/>
</dbReference>
<evidence type="ECO:0000259" key="14">
    <source>
        <dbReference type="PROSITE" id="PS51071"/>
    </source>
</evidence>
<dbReference type="InterPro" id="IPR006200">
    <property type="entry name" value="LexA"/>
</dbReference>
<dbReference type="Pfam" id="PF00717">
    <property type="entry name" value="Peptidase_S24"/>
    <property type="match status" value="1"/>
</dbReference>
<dbReference type="InterPro" id="IPR039418">
    <property type="entry name" value="LexA-like"/>
</dbReference>
<dbReference type="CDD" id="cd06529">
    <property type="entry name" value="S24_LexA-like"/>
    <property type="match status" value="1"/>
</dbReference>
<evidence type="ECO:0000256" key="10">
    <source>
        <dbReference type="ARBA" id="ARBA00023204"/>
    </source>
</evidence>
<evidence type="ECO:0000256" key="13">
    <source>
        <dbReference type="RuleBase" id="RU003991"/>
    </source>
</evidence>
<dbReference type="InterPro" id="IPR036388">
    <property type="entry name" value="WH-like_DNA-bd_sf"/>
</dbReference>
<dbReference type="InterPro" id="IPR036390">
    <property type="entry name" value="WH_DNA-bd_sf"/>
</dbReference>
<dbReference type="GO" id="GO:0003677">
    <property type="term" value="F:DNA binding"/>
    <property type="evidence" value="ECO:0007669"/>
    <property type="project" value="UniProtKB-UniRule"/>
</dbReference>
<keyword evidence="3 12" id="KW-0235">DNA replication</keyword>
<feature type="active site" description="For autocatalytic cleavage activity" evidence="12">
    <location>
        <position position="156"/>
    </location>
</feature>
<dbReference type="PANTHER" id="PTHR33516">
    <property type="entry name" value="LEXA REPRESSOR"/>
    <property type="match status" value="1"/>
</dbReference>
<gene>
    <name evidence="12" type="primary">lexA</name>
    <name evidence="15" type="ORF">DWY99_06300</name>
</gene>
<dbReference type="GO" id="GO:0006260">
    <property type="term" value="P:DNA replication"/>
    <property type="evidence" value="ECO:0007669"/>
    <property type="project" value="UniProtKB-UniRule"/>
</dbReference>
<evidence type="ECO:0000256" key="8">
    <source>
        <dbReference type="ARBA" id="ARBA00023125"/>
    </source>
</evidence>
<dbReference type="GO" id="GO:0006281">
    <property type="term" value="P:DNA repair"/>
    <property type="evidence" value="ECO:0007669"/>
    <property type="project" value="UniProtKB-UniRule"/>
</dbReference>
<dbReference type="Gene3D" id="1.10.10.10">
    <property type="entry name" value="Winged helix-like DNA-binding domain superfamily/Winged helix DNA-binding domain"/>
    <property type="match status" value="1"/>
</dbReference>
<sequence>MKKLNKSQQKILDYLRERSQDGVPPSVREICAATGLKSTSTVHAHLKALEENGFISRDAGLNRAIHISGVERSVQVPVLGRVTAGLPILAVEDVEGYLPINESQCRGRELFALRVVGESMVNAGILDGDYVVAHKTPMAENGDIVVALLEDEATVKRFFREDGHIRLQPENPAFQPIIAEQVVILGRVVSLIRNYN</sequence>
<dbReference type="GO" id="GO:0003700">
    <property type="term" value="F:DNA-binding transcription factor activity"/>
    <property type="evidence" value="ECO:0007669"/>
    <property type="project" value="InterPro"/>
</dbReference>
<dbReference type="AlphaFoldDB" id="A0A412AXP6"/>
<keyword evidence="6 12" id="KW-0068">Autocatalytic cleavage</keyword>
<dbReference type="InterPro" id="IPR050077">
    <property type="entry name" value="LexA_repressor"/>
</dbReference>
<keyword evidence="5 12" id="KW-0378">Hydrolase</keyword>
<evidence type="ECO:0000256" key="12">
    <source>
        <dbReference type="HAMAP-Rule" id="MF_00015"/>
    </source>
</evidence>
<proteinExistence type="inferred from homology"/>
<dbReference type="InterPro" id="IPR011991">
    <property type="entry name" value="ArsR-like_HTH"/>
</dbReference>
<dbReference type="SUPFAM" id="SSF51306">
    <property type="entry name" value="LexA/Signal peptidase"/>
    <property type="match status" value="1"/>
</dbReference>
<feature type="active site" description="For autocatalytic cleavage activity" evidence="12">
    <location>
        <position position="119"/>
    </location>
</feature>
<dbReference type="CDD" id="cd00090">
    <property type="entry name" value="HTH_ARSR"/>
    <property type="match status" value="1"/>
</dbReference>
<protein>
    <recommendedName>
        <fullName evidence="12">LexA repressor</fullName>
        <ecNumber evidence="12">3.4.21.88</ecNumber>
    </recommendedName>
</protein>
<dbReference type="GO" id="GO:0009432">
    <property type="term" value="P:SOS response"/>
    <property type="evidence" value="ECO:0007669"/>
    <property type="project" value="UniProtKB-UniRule"/>
</dbReference>
<evidence type="ECO:0000256" key="1">
    <source>
        <dbReference type="ARBA" id="ARBA00007484"/>
    </source>
</evidence>
<dbReference type="Gene3D" id="2.10.109.10">
    <property type="entry name" value="Umud Fragment, subunit A"/>
    <property type="match status" value="1"/>
</dbReference>
<dbReference type="GO" id="GO:0045892">
    <property type="term" value="P:negative regulation of DNA-templated transcription"/>
    <property type="evidence" value="ECO:0007669"/>
    <property type="project" value="UniProtKB-UniRule"/>
</dbReference>
<evidence type="ECO:0000256" key="5">
    <source>
        <dbReference type="ARBA" id="ARBA00022801"/>
    </source>
</evidence>
<dbReference type="GO" id="GO:0004252">
    <property type="term" value="F:serine-type endopeptidase activity"/>
    <property type="evidence" value="ECO:0007669"/>
    <property type="project" value="UniProtKB-UniRule"/>
</dbReference>